<dbReference type="Proteomes" id="UP001202550">
    <property type="component" value="Unassembled WGS sequence"/>
</dbReference>
<gene>
    <name evidence="1" type="ORF">M3N55_00085</name>
</gene>
<reference evidence="1 2" key="1">
    <citation type="submission" date="2022-05" db="EMBL/GenBank/DDBJ databases">
        <title>Seasonal and diel survey of microbial diversity of the Tyrrhenian coast.</title>
        <authorList>
            <person name="Gattoni G."/>
            <person name="Corral P."/>
        </authorList>
    </citation>
    <scope>NUCLEOTIDE SEQUENCE [LARGE SCALE GENOMIC DNA]</scope>
    <source>
        <strain evidence="1 2">V10</strain>
    </source>
</reference>
<evidence type="ECO:0000313" key="2">
    <source>
        <dbReference type="Proteomes" id="UP001202550"/>
    </source>
</evidence>
<comment type="caution">
    <text evidence="1">The sequence shown here is derived from an EMBL/GenBank/DDBJ whole genome shotgun (WGS) entry which is preliminary data.</text>
</comment>
<organism evidence="1 2">
    <name type="scientific">Roseinatronobacter domitianus</name>
    <dbReference type="NCBI Taxonomy" id="2940293"/>
    <lineage>
        <taxon>Bacteria</taxon>
        <taxon>Pseudomonadati</taxon>
        <taxon>Pseudomonadota</taxon>
        <taxon>Alphaproteobacteria</taxon>
        <taxon>Rhodobacterales</taxon>
        <taxon>Paracoccaceae</taxon>
        <taxon>Roseinatronobacter</taxon>
    </lineage>
</organism>
<dbReference type="EMBL" id="JALZWP010000001">
    <property type="protein sequence ID" value="MCL1627118.1"/>
    <property type="molecule type" value="Genomic_DNA"/>
</dbReference>
<keyword evidence="2" id="KW-1185">Reference proteome</keyword>
<sequence length="143" mass="15649">MGQHFGRVRQCDVALSVKNATGKPPETLCGLPAVCRPCWPSVLAQQETASLTAQTRESPGMAREQDLITGLPPGLFDQMIDLRQGVGHSFIKAFKTVCYCFDIVITDQVFKLTQFGGQRPGTKDIREPDQLMNQTTGLEVVAP</sequence>
<proteinExistence type="predicted"/>
<protein>
    <submittedName>
        <fullName evidence="1">Uncharacterized protein</fullName>
    </submittedName>
</protein>
<name>A0ABT0LXG4_9RHOB</name>
<evidence type="ECO:0000313" key="1">
    <source>
        <dbReference type="EMBL" id="MCL1627118.1"/>
    </source>
</evidence>
<accession>A0ABT0LXG4</accession>
<dbReference type="RefSeq" id="WP_249055204.1">
    <property type="nucleotide sequence ID" value="NZ_JALZWP010000001.1"/>
</dbReference>